<dbReference type="Pfam" id="PF05721">
    <property type="entry name" value="PhyH"/>
    <property type="match status" value="1"/>
</dbReference>
<evidence type="ECO:0008006" key="4">
    <source>
        <dbReference type="Google" id="ProtNLM"/>
    </source>
</evidence>
<dbReference type="InterPro" id="IPR008775">
    <property type="entry name" value="Phytyl_CoA_dOase-like"/>
</dbReference>
<proteinExistence type="predicted"/>
<dbReference type="Proteomes" id="UP000754644">
    <property type="component" value="Unassembled WGS sequence"/>
</dbReference>
<feature type="compositionally biased region" description="Polar residues" evidence="1">
    <location>
        <begin position="1"/>
        <end position="10"/>
    </location>
</feature>
<sequence>MPIKLQQQENLAGDNSHAAQGFGRISKTPPPAFNPQNEQQAACTYFADNGFVVLRDCLSTADLSFLNQFFNHTQQTKPDAWGLGERRKPHHRNQGLIFSQPLLDHPELDRFTRHPGAFPVVSSLLGGEQQARFSEFNFRETPLNAGVGTMNFHHDEALADRLVRRPYMPCDWLCAIHYLTDVEPGTPSFCVVPRSNRFETLKEAFAELGEDYTEIPLYGTAGTCILYDTATFHTRLDGDGIRSRRTWHQYYARGGWLPSALPTTNKYIRAPSPPLTNWNLFPERLALHPDAGTRRFFSHWNTAQGEWVASGFDPMLRKSMPRGEQ</sequence>
<feature type="region of interest" description="Disordered" evidence="1">
    <location>
        <begin position="1"/>
        <end position="36"/>
    </location>
</feature>
<dbReference type="GO" id="GO:0016706">
    <property type="term" value="F:2-oxoglutarate-dependent dioxygenase activity"/>
    <property type="evidence" value="ECO:0007669"/>
    <property type="project" value="UniProtKB-ARBA"/>
</dbReference>
<dbReference type="Gene3D" id="2.60.120.620">
    <property type="entry name" value="q2cbj1_9rhob like domain"/>
    <property type="match status" value="1"/>
</dbReference>
<comment type="caution">
    <text evidence="2">The sequence shown here is derived from an EMBL/GenBank/DDBJ whole genome shotgun (WGS) entry which is preliminary data.</text>
</comment>
<evidence type="ECO:0000313" key="2">
    <source>
        <dbReference type="EMBL" id="NQV64089.1"/>
    </source>
</evidence>
<evidence type="ECO:0000256" key="1">
    <source>
        <dbReference type="SAM" id="MobiDB-lite"/>
    </source>
</evidence>
<dbReference type="EMBL" id="JABMOJ010000065">
    <property type="protein sequence ID" value="NQV64089.1"/>
    <property type="molecule type" value="Genomic_DNA"/>
</dbReference>
<accession>A0A972VVK0</accession>
<reference evidence="2" key="1">
    <citation type="submission" date="2020-05" db="EMBL/GenBank/DDBJ databases">
        <title>Sulfur intermediates as new biogeochemical hubs in an aquatic model microbial ecosystem.</title>
        <authorList>
            <person name="Vigneron A."/>
        </authorList>
    </citation>
    <scope>NUCLEOTIDE SEQUENCE</scope>
    <source>
        <strain evidence="2">Bin.250</strain>
    </source>
</reference>
<organism evidence="2 3">
    <name type="scientific">SAR86 cluster bacterium</name>
    <dbReference type="NCBI Taxonomy" id="2030880"/>
    <lineage>
        <taxon>Bacteria</taxon>
        <taxon>Pseudomonadati</taxon>
        <taxon>Pseudomonadota</taxon>
        <taxon>Gammaproteobacteria</taxon>
        <taxon>SAR86 cluster</taxon>
    </lineage>
</organism>
<dbReference type="SUPFAM" id="SSF51197">
    <property type="entry name" value="Clavaminate synthase-like"/>
    <property type="match status" value="1"/>
</dbReference>
<evidence type="ECO:0000313" key="3">
    <source>
        <dbReference type="Proteomes" id="UP000754644"/>
    </source>
</evidence>
<dbReference type="AlphaFoldDB" id="A0A972VVK0"/>
<protein>
    <recommendedName>
        <fullName evidence="4">Phytanoyl-CoA dioxygenase</fullName>
    </recommendedName>
</protein>
<name>A0A972VVK0_9GAMM</name>
<gene>
    <name evidence="2" type="ORF">HQ497_01885</name>
</gene>